<accession>A0A8J3J109</accession>
<dbReference type="GO" id="GO:0003677">
    <property type="term" value="F:DNA binding"/>
    <property type="evidence" value="ECO:0007669"/>
    <property type="project" value="InterPro"/>
</dbReference>
<comment type="caution">
    <text evidence="1">The sequence shown here is derived from an EMBL/GenBank/DDBJ whole genome shotgun (WGS) entry which is preliminary data.</text>
</comment>
<dbReference type="RefSeq" id="WP_220210269.1">
    <property type="nucleotide sequence ID" value="NZ_BNJK01000002.1"/>
</dbReference>
<evidence type="ECO:0000313" key="2">
    <source>
        <dbReference type="Proteomes" id="UP000597444"/>
    </source>
</evidence>
<dbReference type="InterPro" id="IPR010982">
    <property type="entry name" value="Lambda_DNA-bd_dom_sf"/>
</dbReference>
<dbReference type="SUPFAM" id="SSF47413">
    <property type="entry name" value="lambda repressor-like DNA-binding domains"/>
    <property type="match status" value="1"/>
</dbReference>
<dbReference type="Proteomes" id="UP000597444">
    <property type="component" value="Unassembled WGS sequence"/>
</dbReference>
<dbReference type="InterPro" id="IPR001387">
    <property type="entry name" value="Cro/C1-type_HTH"/>
</dbReference>
<sequence>MVYYWWSRYGNFPAGMYNLPHMGKVISYYRQRRYSTQDAFAIACGVEKRTVQEWETAIMTNDTGRRIFLAKMLKIPVALLGLDWHQVSDDPHGAYQDPISSLQEMIEKDAFYVYEDVLVMGNEYIYNGGSLDIVYRVDRRLRKLEAIARHARSSDKEAWMMLLCRFYQLSTRMKQQILLDAHDASKHAQKAITLATELNDPELLAASHVHAACTYDQQYESTNDSKSLKAAQTAIAQAQKYLGKIPNGPLKGNIYLESANINAPFALHDPSLQSQCRKWQDQATVMLYKGQVEPDASFMRFNLAAVNHEKAKVLLQFGTKDGKKISSENAKEVRNKLKTASSILPPNLAMWQVCFQETEARLYLAEHDIEGCVHTAKLALANAKAMHSKTEEENIKNLHADLVQSGVKSPYIDNLGVELGIFPD</sequence>
<dbReference type="EMBL" id="BNJK01000002">
    <property type="protein sequence ID" value="GHO99631.1"/>
    <property type="molecule type" value="Genomic_DNA"/>
</dbReference>
<protein>
    <submittedName>
        <fullName evidence="1">Uncharacterized protein</fullName>
    </submittedName>
</protein>
<dbReference type="AlphaFoldDB" id="A0A8J3J109"/>
<name>A0A8J3J109_9CHLR</name>
<proteinExistence type="predicted"/>
<keyword evidence="2" id="KW-1185">Reference proteome</keyword>
<dbReference type="Gene3D" id="1.10.260.40">
    <property type="entry name" value="lambda repressor-like DNA-binding domains"/>
    <property type="match status" value="1"/>
</dbReference>
<evidence type="ECO:0000313" key="1">
    <source>
        <dbReference type="EMBL" id="GHO99631.1"/>
    </source>
</evidence>
<gene>
    <name evidence="1" type="ORF">KSF_096790</name>
</gene>
<dbReference type="CDD" id="cd00093">
    <property type="entry name" value="HTH_XRE"/>
    <property type="match status" value="1"/>
</dbReference>
<reference evidence="1" key="1">
    <citation type="submission" date="2020-10" db="EMBL/GenBank/DDBJ databases">
        <title>Taxonomic study of unclassified bacteria belonging to the class Ktedonobacteria.</title>
        <authorList>
            <person name="Yabe S."/>
            <person name="Wang C.M."/>
            <person name="Zheng Y."/>
            <person name="Sakai Y."/>
            <person name="Cavaletti L."/>
            <person name="Monciardini P."/>
            <person name="Donadio S."/>
        </authorList>
    </citation>
    <scope>NUCLEOTIDE SEQUENCE</scope>
    <source>
        <strain evidence="1">ID150040</strain>
    </source>
</reference>
<organism evidence="1 2">
    <name type="scientific">Reticulibacter mediterranei</name>
    <dbReference type="NCBI Taxonomy" id="2778369"/>
    <lineage>
        <taxon>Bacteria</taxon>
        <taxon>Bacillati</taxon>
        <taxon>Chloroflexota</taxon>
        <taxon>Ktedonobacteria</taxon>
        <taxon>Ktedonobacterales</taxon>
        <taxon>Reticulibacteraceae</taxon>
        <taxon>Reticulibacter</taxon>
    </lineage>
</organism>